<keyword evidence="1" id="KW-0812">Transmembrane</keyword>
<keyword evidence="1" id="KW-1133">Transmembrane helix</keyword>
<dbReference type="Proteomes" id="UP000324222">
    <property type="component" value="Unassembled WGS sequence"/>
</dbReference>
<dbReference type="AlphaFoldDB" id="A0A5B7IP92"/>
<protein>
    <submittedName>
        <fullName evidence="2">Uncharacterized protein</fullName>
    </submittedName>
</protein>
<feature type="transmembrane region" description="Helical" evidence="1">
    <location>
        <begin position="12"/>
        <end position="34"/>
    </location>
</feature>
<sequence>MLDNGVCAGKAAVACVLLVFWINACGITPMLLYLTPIGTTQGLTRTRREKKSFGKQKIGGDW</sequence>
<evidence type="ECO:0000313" key="3">
    <source>
        <dbReference type="Proteomes" id="UP000324222"/>
    </source>
</evidence>
<comment type="caution">
    <text evidence="2">The sequence shown here is derived from an EMBL/GenBank/DDBJ whole genome shotgun (WGS) entry which is preliminary data.</text>
</comment>
<keyword evidence="1" id="KW-0472">Membrane</keyword>
<proteinExistence type="predicted"/>
<keyword evidence="3" id="KW-1185">Reference proteome</keyword>
<evidence type="ECO:0000313" key="2">
    <source>
        <dbReference type="EMBL" id="MPC84305.1"/>
    </source>
</evidence>
<name>A0A5B7IP92_PORTR</name>
<gene>
    <name evidence="2" type="ORF">E2C01_079042</name>
</gene>
<accession>A0A5B7IP92</accession>
<evidence type="ECO:0000256" key="1">
    <source>
        <dbReference type="SAM" id="Phobius"/>
    </source>
</evidence>
<organism evidence="2 3">
    <name type="scientific">Portunus trituberculatus</name>
    <name type="common">Swimming crab</name>
    <name type="synonym">Neptunus trituberculatus</name>
    <dbReference type="NCBI Taxonomy" id="210409"/>
    <lineage>
        <taxon>Eukaryota</taxon>
        <taxon>Metazoa</taxon>
        <taxon>Ecdysozoa</taxon>
        <taxon>Arthropoda</taxon>
        <taxon>Crustacea</taxon>
        <taxon>Multicrustacea</taxon>
        <taxon>Malacostraca</taxon>
        <taxon>Eumalacostraca</taxon>
        <taxon>Eucarida</taxon>
        <taxon>Decapoda</taxon>
        <taxon>Pleocyemata</taxon>
        <taxon>Brachyura</taxon>
        <taxon>Eubrachyura</taxon>
        <taxon>Portunoidea</taxon>
        <taxon>Portunidae</taxon>
        <taxon>Portuninae</taxon>
        <taxon>Portunus</taxon>
    </lineage>
</organism>
<dbReference type="EMBL" id="VSRR010065089">
    <property type="protein sequence ID" value="MPC84305.1"/>
    <property type="molecule type" value="Genomic_DNA"/>
</dbReference>
<reference evidence="2 3" key="1">
    <citation type="submission" date="2019-05" db="EMBL/GenBank/DDBJ databases">
        <title>Another draft genome of Portunus trituberculatus and its Hox gene families provides insights of decapod evolution.</title>
        <authorList>
            <person name="Jeong J.-H."/>
            <person name="Song I."/>
            <person name="Kim S."/>
            <person name="Choi T."/>
            <person name="Kim D."/>
            <person name="Ryu S."/>
            <person name="Kim W."/>
        </authorList>
    </citation>
    <scope>NUCLEOTIDE SEQUENCE [LARGE SCALE GENOMIC DNA]</scope>
    <source>
        <tissue evidence="2">Muscle</tissue>
    </source>
</reference>